<reference evidence="1" key="1">
    <citation type="submission" date="2014-11" db="EMBL/GenBank/DDBJ databases">
        <authorList>
            <person name="Amaro Gonzalez C."/>
        </authorList>
    </citation>
    <scope>NUCLEOTIDE SEQUENCE</scope>
</reference>
<reference evidence="1" key="2">
    <citation type="journal article" date="2015" name="Fish Shellfish Immunol.">
        <title>Early steps in the European eel (Anguilla anguilla)-Vibrio vulnificus interaction in the gills: Role of the RtxA13 toxin.</title>
        <authorList>
            <person name="Callol A."/>
            <person name="Pajuelo D."/>
            <person name="Ebbesson L."/>
            <person name="Teles M."/>
            <person name="MacKenzie S."/>
            <person name="Amaro C."/>
        </authorList>
    </citation>
    <scope>NUCLEOTIDE SEQUENCE</scope>
</reference>
<protein>
    <submittedName>
        <fullName evidence="1">Uncharacterized protein</fullName>
    </submittedName>
</protein>
<name>A0A0E9R3D2_ANGAN</name>
<evidence type="ECO:0000313" key="1">
    <source>
        <dbReference type="EMBL" id="JAH23639.1"/>
    </source>
</evidence>
<dbReference type="EMBL" id="GBXM01084938">
    <property type="protein sequence ID" value="JAH23639.1"/>
    <property type="molecule type" value="Transcribed_RNA"/>
</dbReference>
<proteinExistence type="predicted"/>
<accession>A0A0E9R3D2</accession>
<sequence>MCISSALREITVWRVVGCPSLAVYDTKMRQSSTPRVDMKCKPWMKPLQQKSSTLRAV</sequence>
<dbReference type="AlphaFoldDB" id="A0A0E9R3D2"/>
<organism evidence="1">
    <name type="scientific">Anguilla anguilla</name>
    <name type="common">European freshwater eel</name>
    <name type="synonym">Muraena anguilla</name>
    <dbReference type="NCBI Taxonomy" id="7936"/>
    <lineage>
        <taxon>Eukaryota</taxon>
        <taxon>Metazoa</taxon>
        <taxon>Chordata</taxon>
        <taxon>Craniata</taxon>
        <taxon>Vertebrata</taxon>
        <taxon>Euteleostomi</taxon>
        <taxon>Actinopterygii</taxon>
        <taxon>Neopterygii</taxon>
        <taxon>Teleostei</taxon>
        <taxon>Anguilliformes</taxon>
        <taxon>Anguillidae</taxon>
        <taxon>Anguilla</taxon>
    </lineage>
</organism>